<keyword evidence="1" id="KW-0472">Membrane</keyword>
<name>A0AAV3R5C1_LITER</name>
<keyword evidence="1" id="KW-1133">Transmembrane helix</keyword>
<keyword evidence="3" id="KW-1185">Reference proteome</keyword>
<comment type="caution">
    <text evidence="2">The sequence shown here is derived from an EMBL/GenBank/DDBJ whole genome shotgun (WGS) entry which is preliminary data.</text>
</comment>
<feature type="transmembrane region" description="Helical" evidence="1">
    <location>
        <begin position="61"/>
        <end position="81"/>
    </location>
</feature>
<keyword evidence="1" id="KW-0812">Transmembrane</keyword>
<accession>A0AAV3R5C1</accession>
<evidence type="ECO:0000256" key="1">
    <source>
        <dbReference type="SAM" id="Phobius"/>
    </source>
</evidence>
<protein>
    <submittedName>
        <fullName evidence="2">Uncharacterized protein</fullName>
    </submittedName>
</protein>
<reference evidence="2 3" key="1">
    <citation type="submission" date="2024-01" db="EMBL/GenBank/DDBJ databases">
        <title>The complete chloroplast genome sequence of Lithospermum erythrorhizon: insights into the phylogenetic relationship among Boraginaceae species and the maternal lineages of purple gromwells.</title>
        <authorList>
            <person name="Okada T."/>
            <person name="Watanabe K."/>
        </authorList>
    </citation>
    <scope>NUCLEOTIDE SEQUENCE [LARGE SCALE GENOMIC DNA]</scope>
</reference>
<dbReference type="EMBL" id="BAABME010007748">
    <property type="protein sequence ID" value="GAA0171607.1"/>
    <property type="molecule type" value="Genomic_DNA"/>
</dbReference>
<feature type="transmembrane region" description="Helical" evidence="1">
    <location>
        <begin position="21"/>
        <end position="41"/>
    </location>
</feature>
<evidence type="ECO:0000313" key="2">
    <source>
        <dbReference type="EMBL" id="GAA0171607.1"/>
    </source>
</evidence>
<proteinExistence type="predicted"/>
<dbReference type="AlphaFoldDB" id="A0AAV3R5C1"/>
<evidence type="ECO:0000313" key="3">
    <source>
        <dbReference type="Proteomes" id="UP001454036"/>
    </source>
</evidence>
<dbReference type="Proteomes" id="UP001454036">
    <property type="component" value="Unassembled WGS sequence"/>
</dbReference>
<sequence length="315" mass="36263">MKQLKKIENNLKIYRKQEVESIFNYINSAYLSFLILTMDSVSHNSTLDSHWGFASFDFNPLFYVGFVICKSPSLIFIYGVVSQSVDNWNRKVEEKIIEFSCLLHGEDEKDNSHFLIFGPWTNLNEFPSKIKNLLQNRCISGSFDLRPRWILALDAPLHGLLAKVHTFFSTLCKTNWNLDQSLQTSVGFFLLSDLILHHSFLCVGQISDWTEEIEMTERNQILVGGKRSRVSEVLDSYLLNDNNDGNTSRKKRRVPGPFEAGPSNWTESYDKVDGYWRSTEEMDKNITPLMDQTGGNDIDSSGGEVLLRPLRFNYM</sequence>
<organism evidence="2 3">
    <name type="scientific">Lithospermum erythrorhizon</name>
    <name type="common">Purple gromwell</name>
    <name type="synonym">Lithospermum officinale var. erythrorhizon</name>
    <dbReference type="NCBI Taxonomy" id="34254"/>
    <lineage>
        <taxon>Eukaryota</taxon>
        <taxon>Viridiplantae</taxon>
        <taxon>Streptophyta</taxon>
        <taxon>Embryophyta</taxon>
        <taxon>Tracheophyta</taxon>
        <taxon>Spermatophyta</taxon>
        <taxon>Magnoliopsida</taxon>
        <taxon>eudicotyledons</taxon>
        <taxon>Gunneridae</taxon>
        <taxon>Pentapetalae</taxon>
        <taxon>asterids</taxon>
        <taxon>lamiids</taxon>
        <taxon>Boraginales</taxon>
        <taxon>Boraginaceae</taxon>
        <taxon>Boraginoideae</taxon>
        <taxon>Lithospermeae</taxon>
        <taxon>Lithospermum</taxon>
    </lineage>
</organism>
<gene>
    <name evidence="2" type="ORF">LIER_25597</name>
</gene>